<reference evidence="6" key="1">
    <citation type="journal article" date="2020" name="bioRxiv">
        <title>Chromosome-level reference genome of the European wasp spider Argiope bruennichi: a resource for studies on range expansion and evolutionary adaptation.</title>
        <authorList>
            <person name="Sheffer M.M."/>
            <person name="Hoppe A."/>
            <person name="Krehenwinkel H."/>
            <person name="Uhl G."/>
            <person name="Kuss A.W."/>
            <person name="Jensen L."/>
            <person name="Jensen C."/>
            <person name="Gillespie R.G."/>
            <person name="Hoff K.J."/>
            <person name="Prost S."/>
        </authorList>
    </citation>
    <scope>NUCLEOTIDE SEQUENCE</scope>
</reference>
<feature type="active site" evidence="3">
    <location>
        <position position="135"/>
    </location>
</feature>
<dbReference type="PANTHER" id="PTHR10127">
    <property type="entry name" value="DISCOIDIN, CUB, EGF, LAMININ , AND ZINC METALLOPROTEASE DOMAIN CONTAINING"/>
    <property type="match status" value="1"/>
</dbReference>
<dbReference type="InterPro" id="IPR006026">
    <property type="entry name" value="Peptidase_Metallo"/>
</dbReference>
<dbReference type="AlphaFoldDB" id="A0A8T0E5U0"/>
<protein>
    <recommendedName>
        <fullName evidence="4">Metalloendopeptidase</fullName>
        <ecNumber evidence="4">3.4.24.-</ecNumber>
    </recommendedName>
</protein>
<organism evidence="6 7">
    <name type="scientific">Argiope bruennichi</name>
    <name type="common">Wasp spider</name>
    <name type="synonym">Aranea bruennichi</name>
    <dbReference type="NCBI Taxonomy" id="94029"/>
    <lineage>
        <taxon>Eukaryota</taxon>
        <taxon>Metazoa</taxon>
        <taxon>Ecdysozoa</taxon>
        <taxon>Arthropoda</taxon>
        <taxon>Chelicerata</taxon>
        <taxon>Arachnida</taxon>
        <taxon>Araneae</taxon>
        <taxon>Araneomorphae</taxon>
        <taxon>Entelegynae</taxon>
        <taxon>Araneoidea</taxon>
        <taxon>Araneidae</taxon>
        <taxon>Argiope</taxon>
    </lineage>
</organism>
<dbReference type="GO" id="GO:0006508">
    <property type="term" value="P:proteolysis"/>
    <property type="evidence" value="ECO:0007669"/>
    <property type="project" value="UniProtKB-KW"/>
</dbReference>
<evidence type="ECO:0000256" key="2">
    <source>
        <dbReference type="ARBA" id="ARBA00025529"/>
    </source>
</evidence>
<feature type="signal peptide" evidence="4">
    <location>
        <begin position="1"/>
        <end position="16"/>
    </location>
</feature>
<comment type="caution">
    <text evidence="3">Lacks conserved residue(s) required for the propagation of feature annotation.</text>
</comment>
<dbReference type="PANTHER" id="PTHR10127:SF883">
    <property type="entry name" value="ZINC METALLOPROTEINASE NAS-8"/>
    <property type="match status" value="1"/>
</dbReference>
<comment type="function">
    <text evidence="2">Zinc metalloprotease. Provoques deadhesion of endothelial cells from cell cultures, and also degradation of fibronectin, fibrinogen and gelatin in vitro. Its role in the venom is not fully understood but it might act as a spreading factor that facilitates diffusion of other venom toxins. Alternatively, it might be involved in the proteolytic processing of other venom toxins or it might play a role in extra-oral digestion of prey.</text>
</comment>
<evidence type="ECO:0000259" key="5">
    <source>
        <dbReference type="PROSITE" id="PS51864"/>
    </source>
</evidence>
<gene>
    <name evidence="6" type="ORF">HNY73_023208</name>
</gene>
<dbReference type="SUPFAM" id="SSF55486">
    <property type="entry name" value="Metalloproteases ('zincins'), catalytic domain"/>
    <property type="match status" value="1"/>
</dbReference>
<dbReference type="OrthoDB" id="291007at2759"/>
<dbReference type="PROSITE" id="PS51864">
    <property type="entry name" value="ASTACIN"/>
    <property type="match status" value="1"/>
</dbReference>
<dbReference type="EMBL" id="JABXBU010002231">
    <property type="protein sequence ID" value="KAF8765221.1"/>
    <property type="molecule type" value="Genomic_DNA"/>
</dbReference>
<evidence type="ECO:0000256" key="4">
    <source>
        <dbReference type="RuleBase" id="RU361183"/>
    </source>
</evidence>
<feature type="binding site" evidence="3">
    <location>
        <position position="138"/>
    </location>
    <ligand>
        <name>Zn(2+)</name>
        <dbReference type="ChEBI" id="CHEBI:29105"/>
        <note>catalytic</note>
    </ligand>
</feature>
<feature type="binding site" evidence="3">
    <location>
        <position position="134"/>
    </location>
    <ligand>
        <name>Zn(2+)</name>
        <dbReference type="ChEBI" id="CHEBI:29105"/>
        <note>catalytic</note>
    </ligand>
</feature>
<dbReference type="GO" id="GO:0008270">
    <property type="term" value="F:zinc ion binding"/>
    <property type="evidence" value="ECO:0007669"/>
    <property type="project" value="UniProtKB-UniRule"/>
</dbReference>
<dbReference type="InterPro" id="IPR001506">
    <property type="entry name" value="Peptidase_M12A"/>
</dbReference>
<keyword evidence="3 4" id="KW-0479">Metal-binding</keyword>
<keyword evidence="7" id="KW-1185">Reference proteome</keyword>
<feature type="domain" description="Peptidase M12A" evidence="5">
    <location>
        <begin position="45"/>
        <end position="238"/>
    </location>
</feature>
<feature type="binding site" evidence="3">
    <location>
        <position position="144"/>
    </location>
    <ligand>
        <name>Zn(2+)</name>
        <dbReference type="ChEBI" id="CHEBI:29105"/>
        <note>catalytic</note>
    </ligand>
</feature>
<proteinExistence type="predicted"/>
<reference evidence="6" key="2">
    <citation type="submission" date="2020-06" db="EMBL/GenBank/DDBJ databases">
        <authorList>
            <person name="Sheffer M."/>
        </authorList>
    </citation>
    <scope>NUCLEOTIDE SEQUENCE</scope>
</reference>
<evidence type="ECO:0000313" key="7">
    <source>
        <dbReference type="Proteomes" id="UP000807504"/>
    </source>
</evidence>
<evidence type="ECO:0000256" key="3">
    <source>
        <dbReference type="PROSITE-ProRule" id="PRU01211"/>
    </source>
</evidence>
<keyword evidence="3 4" id="KW-0378">Hydrolase</keyword>
<comment type="subunit">
    <text evidence="1">Monomer.</text>
</comment>
<keyword evidence="3 4" id="KW-0645">Protease</keyword>
<dbReference type="Gene3D" id="3.40.390.10">
    <property type="entry name" value="Collagenase (Catalytic Domain)"/>
    <property type="match status" value="1"/>
</dbReference>
<dbReference type="InterPro" id="IPR034035">
    <property type="entry name" value="Astacin-like_dom"/>
</dbReference>
<dbReference type="Proteomes" id="UP000807504">
    <property type="component" value="Unassembled WGS sequence"/>
</dbReference>
<feature type="chain" id="PRO_5035964613" description="Metalloendopeptidase" evidence="4">
    <location>
        <begin position="17"/>
        <end position="248"/>
    </location>
</feature>
<keyword evidence="3 4" id="KW-0862">Zinc</keyword>
<keyword evidence="3 4" id="KW-0482">Metalloprotease</keyword>
<dbReference type="EC" id="3.4.24.-" evidence="4"/>
<comment type="caution">
    <text evidence="6">The sequence shown here is derived from an EMBL/GenBank/DDBJ whole genome shotgun (WGS) entry which is preliminary data.</text>
</comment>
<name>A0A8T0E5U0_ARGBR</name>
<dbReference type="OMA" id="SPKEFMD"/>
<sequence length="248" mass="28405">MEVTFLWLFVLGAAAGIPLSEYVDPMQNPDLFGGDMLGVEPNDKNAIPGHQLRWPGAVVPYDIDASLEKHEAKILEAMQHYAEKTCVTFKKRTYERDYIRLFSGQGCYSHVGMVGGQQLVSLGPGCIFKGTIVHELAHALGFYHEQNRSDRDDYLTIYWENIRPGLEDQFAKLEPHRNILLDTFDYNSVMLYGNTAFSKDNKSNTMVAKTGVRLYETYDKPGLSASDVKRVRKMYWCDEEWMKKQKEN</sequence>
<dbReference type="GO" id="GO:0004222">
    <property type="term" value="F:metalloendopeptidase activity"/>
    <property type="evidence" value="ECO:0007669"/>
    <property type="project" value="UniProtKB-UniRule"/>
</dbReference>
<comment type="cofactor">
    <cofactor evidence="3 4">
        <name>Zn(2+)</name>
        <dbReference type="ChEBI" id="CHEBI:29105"/>
    </cofactor>
    <text evidence="3 4">Binds 1 zinc ion per subunit.</text>
</comment>
<dbReference type="PRINTS" id="PR00480">
    <property type="entry name" value="ASTACIN"/>
</dbReference>
<evidence type="ECO:0000256" key="1">
    <source>
        <dbReference type="ARBA" id="ARBA00011245"/>
    </source>
</evidence>
<evidence type="ECO:0000313" key="6">
    <source>
        <dbReference type="EMBL" id="KAF8765221.1"/>
    </source>
</evidence>
<dbReference type="Pfam" id="PF01400">
    <property type="entry name" value="Astacin"/>
    <property type="match status" value="1"/>
</dbReference>
<keyword evidence="4" id="KW-0732">Signal</keyword>
<dbReference type="SMART" id="SM00235">
    <property type="entry name" value="ZnMc"/>
    <property type="match status" value="1"/>
</dbReference>
<accession>A0A8T0E5U0</accession>
<dbReference type="CDD" id="cd04280">
    <property type="entry name" value="ZnMc_astacin_like"/>
    <property type="match status" value="1"/>
</dbReference>
<dbReference type="InterPro" id="IPR024079">
    <property type="entry name" value="MetalloPept_cat_dom_sf"/>
</dbReference>